<feature type="compositionally biased region" description="Basic and acidic residues" evidence="2">
    <location>
        <begin position="171"/>
        <end position="182"/>
    </location>
</feature>
<dbReference type="Proteomes" id="UP000298030">
    <property type="component" value="Unassembled WGS sequence"/>
</dbReference>
<dbReference type="Pfam" id="PF13812">
    <property type="entry name" value="PPR_3"/>
    <property type="match status" value="1"/>
</dbReference>
<dbReference type="AlphaFoldDB" id="A0A4Y7TNH3"/>
<evidence type="ECO:0008006" key="5">
    <source>
        <dbReference type="Google" id="ProtNLM"/>
    </source>
</evidence>
<feature type="repeat" description="PPR" evidence="1">
    <location>
        <begin position="617"/>
        <end position="651"/>
    </location>
</feature>
<dbReference type="PANTHER" id="PTHR46862:SF3">
    <property type="entry name" value="OS07G0661900 PROTEIN"/>
    <property type="match status" value="1"/>
</dbReference>
<evidence type="ECO:0000313" key="3">
    <source>
        <dbReference type="EMBL" id="TEB35745.1"/>
    </source>
</evidence>
<feature type="repeat" description="PPR" evidence="1">
    <location>
        <begin position="725"/>
        <end position="759"/>
    </location>
</feature>
<dbReference type="InterPro" id="IPR011990">
    <property type="entry name" value="TPR-like_helical_dom_sf"/>
</dbReference>
<sequence length="1183" mass="134223">MIEPLAHVAKGSVSRFTVVASSVGSVHFPKSQFLRKDFFTPLPRPARTEDAPSQQSESFSILQSREHTKQCRLWSCLPGSHSVWCPSREESRFLEPTPRPRGRATYSRSNEPASEFLRHFFHYHPYPPIDSSWQRRHASAIPRKPIPEEDDATSHSHSRPMPNRARGSSFQREKPSPREWPLKSKYSPVAAKFLEYAQNERLIRQNPQRAHDACAALLSTTSLELDAHSCFPFVQGMLRAIVNHWARIPDGPPEQWITQMEELLEVSKATCTFSTPTYGSWEDNLRAHISALKGDIERADALLRDRGWCSKHKRQTTEMMNTVIVSLCRTRPAKEVIKYLEDGVDELPALHLSLSWQAPAMKALSDLFHNDSSLFRLIPGITSSFHPAVFLARKFLLDRRDTSKPIPQPWAKETIEAFLMKPEMIQAREIQGIHGTDGQDHRSFMEQNEGPTKKKDRVVQVNVLAELLDLYPDVDAFSYSTDLFLASARGDVKNAEDCFARYSQRAALTYREVHSLLMAYANIGNLPGLKNAFERLFPHSLEGLTTTYFRPAFYALSLSPIPQPEAMEYWREKMRGAHLVPNSGIYALMLQYYANHDDRDAIATTFREIRRNGIPVNKFVYHNMMTFFARRGEVEPVEKLFKFAKLDGITPDLPFYANLMNAYVEAGRWPGLTATYRLLKAVKAQGGRMIVIQNILMKASHLLGVPFEVLEEHFSSLRDLGETPDAHSYTTLIHAACDAGNTEAAERLYWEMVDRDAVEHGFLNTPHALHLLISAHLHRGDLSKVLFFCQEMEDWGIKPTAATIGRLFIAFAQLPKEKAGLLEPTLKKMVTTLRASNMEKGINGLAVGAALERIYYPAIRRAKACGRSGAELVDQLYRQLVALGHEPSLTMETIILDSFRQRREVELVQSQWENIFHKACQARSQSTHFGVGARRPRRTRITSRRMPCVFPSTITSIPSHTTAFSKKFKPPSTFTPSTILLLIQGTTTRSFLPTFAQGISKGHFISTTSSSARWLDSVGIGNLSSRMFPLHAMRLAVADERNLSLVKRSMGVLTHPRAKDPKVSPLIQLLYNMPQRGYWRISWPVKKALKRLVLALKEGYPVVPLSGRRLSPSPTFYHKSFATTGPDPAAASVQLESLMQFPLAWKAGQIWRKTRYTAERRLERRKRRCDGWRATAVEESLET</sequence>
<dbReference type="OrthoDB" id="185373at2759"/>
<comment type="caution">
    <text evidence="3">The sequence shown here is derived from an EMBL/GenBank/DDBJ whole genome shotgun (WGS) entry which is preliminary data.</text>
</comment>
<gene>
    <name evidence="3" type="ORF">FA13DRAFT_1374779</name>
</gene>
<protein>
    <recommendedName>
        <fullName evidence="5">Pentacotripeptide-repeat region of PRORP domain-containing protein</fullName>
    </recommendedName>
</protein>
<dbReference type="NCBIfam" id="TIGR00756">
    <property type="entry name" value="PPR"/>
    <property type="match status" value="1"/>
</dbReference>
<dbReference type="InterPro" id="IPR002885">
    <property type="entry name" value="PPR_rpt"/>
</dbReference>
<dbReference type="STRING" id="71717.A0A4Y7TNH3"/>
<evidence type="ECO:0000256" key="2">
    <source>
        <dbReference type="SAM" id="MobiDB-lite"/>
    </source>
</evidence>
<reference evidence="3 4" key="1">
    <citation type="journal article" date="2019" name="Nat. Ecol. Evol.">
        <title>Megaphylogeny resolves global patterns of mushroom evolution.</title>
        <authorList>
            <person name="Varga T."/>
            <person name="Krizsan K."/>
            <person name="Foldi C."/>
            <person name="Dima B."/>
            <person name="Sanchez-Garcia M."/>
            <person name="Sanchez-Ramirez S."/>
            <person name="Szollosi G.J."/>
            <person name="Szarkandi J.G."/>
            <person name="Papp V."/>
            <person name="Albert L."/>
            <person name="Andreopoulos W."/>
            <person name="Angelini C."/>
            <person name="Antonin V."/>
            <person name="Barry K.W."/>
            <person name="Bougher N.L."/>
            <person name="Buchanan P."/>
            <person name="Buyck B."/>
            <person name="Bense V."/>
            <person name="Catcheside P."/>
            <person name="Chovatia M."/>
            <person name="Cooper J."/>
            <person name="Damon W."/>
            <person name="Desjardin D."/>
            <person name="Finy P."/>
            <person name="Geml J."/>
            <person name="Haridas S."/>
            <person name="Hughes K."/>
            <person name="Justo A."/>
            <person name="Karasinski D."/>
            <person name="Kautmanova I."/>
            <person name="Kiss B."/>
            <person name="Kocsube S."/>
            <person name="Kotiranta H."/>
            <person name="LaButti K.M."/>
            <person name="Lechner B.E."/>
            <person name="Liimatainen K."/>
            <person name="Lipzen A."/>
            <person name="Lukacs Z."/>
            <person name="Mihaltcheva S."/>
            <person name="Morgado L.N."/>
            <person name="Niskanen T."/>
            <person name="Noordeloos M.E."/>
            <person name="Ohm R.A."/>
            <person name="Ortiz-Santana B."/>
            <person name="Ovrebo C."/>
            <person name="Racz N."/>
            <person name="Riley R."/>
            <person name="Savchenko A."/>
            <person name="Shiryaev A."/>
            <person name="Soop K."/>
            <person name="Spirin V."/>
            <person name="Szebenyi C."/>
            <person name="Tomsovsky M."/>
            <person name="Tulloss R.E."/>
            <person name="Uehling J."/>
            <person name="Grigoriev I.V."/>
            <person name="Vagvolgyi C."/>
            <person name="Papp T."/>
            <person name="Martin F.M."/>
            <person name="Miettinen O."/>
            <person name="Hibbett D.S."/>
            <person name="Nagy L.G."/>
        </authorList>
    </citation>
    <scope>NUCLEOTIDE SEQUENCE [LARGE SCALE GENOMIC DNA]</scope>
    <source>
        <strain evidence="3 4">FP101781</strain>
    </source>
</reference>
<proteinExistence type="predicted"/>
<dbReference type="Gene3D" id="1.25.40.10">
    <property type="entry name" value="Tetratricopeptide repeat domain"/>
    <property type="match status" value="2"/>
</dbReference>
<dbReference type="EMBL" id="QPFP01000007">
    <property type="protein sequence ID" value="TEB35745.1"/>
    <property type="molecule type" value="Genomic_DNA"/>
</dbReference>
<evidence type="ECO:0000313" key="4">
    <source>
        <dbReference type="Proteomes" id="UP000298030"/>
    </source>
</evidence>
<evidence type="ECO:0000256" key="1">
    <source>
        <dbReference type="PROSITE-ProRule" id="PRU00708"/>
    </source>
</evidence>
<feature type="region of interest" description="Disordered" evidence="2">
    <location>
        <begin position="144"/>
        <end position="182"/>
    </location>
</feature>
<dbReference type="PROSITE" id="PS51375">
    <property type="entry name" value="PPR"/>
    <property type="match status" value="2"/>
</dbReference>
<keyword evidence="4" id="KW-1185">Reference proteome</keyword>
<dbReference type="PANTHER" id="PTHR46862">
    <property type="entry name" value="OS07G0661900 PROTEIN"/>
    <property type="match status" value="1"/>
</dbReference>
<accession>A0A4Y7TNH3</accession>
<organism evidence="3 4">
    <name type="scientific">Coprinellus micaceus</name>
    <name type="common">Glistening ink-cap mushroom</name>
    <name type="synonym">Coprinus micaceus</name>
    <dbReference type="NCBI Taxonomy" id="71717"/>
    <lineage>
        <taxon>Eukaryota</taxon>
        <taxon>Fungi</taxon>
        <taxon>Dikarya</taxon>
        <taxon>Basidiomycota</taxon>
        <taxon>Agaricomycotina</taxon>
        <taxon>Agaricomycetes</taxon>
        <taxon>Agaricomycetidae</taxon>
        <taxon>Agaricales</taxon>
        <taxon>Agaricineae</taxon>
        <taxon>Psathyrellaceae</taxon>
        <taxon>Coprinellus</taxon>
    </lineage>
</organism>
<name>A0A4Y7TNH3_COPMI</name>
<dbReference type="Pfam" id="PF12854">
    <property type="entry name" value="PPR_1"/>
    <property type="match status" value="1"/>
</dbReference>